<keyword evidence="2" id="KW-1185">Reference proteome</keyword>
<evidence type="ECO:0000313" key="2">
    <source>
        <dbReference type="Proteomes" id="UP000031668"/>
    </source>
</evidence>
<accession>A0A0C2LZW3</accession>
<dbReference type="EMBL" id="JWZT01005706">
    <property type="protein sequence ID" value="KII60315.1"/>
    <property type="molecule type" value="Genomic_DNA"/>
</dbReference>
<dbReference type="Proteomes" id="UP000031668">
    <property type="component" value="Unassembled WGS sequence"/>
</dbReference>
<sequence length="102" mass="11789">MLTFLTSYALALMQVYQLNYRDVYLNQKTRHSTNIRMAEKREVSRESLRCLRFLNLCKKNIVKTLSRNLSSHGGAMTVLSNPSIALVGYSSTESPFYFCFHL</sequence>
<gene>
    <name evidence="1" type="ORF">RF11_15347</name>
</gene>
<name>A0A0C2LZW3_THEKT</name>
<proteinExistence type="predicted"/>
<organism evidence="1 2">
    <name type="scientific">Thelohanellus kitauei</name>
    <name type="common">Myxosporean</name>
    <dbReference type="NCBI Taxonomy" id="669202"/>
    <lineage>
        <taxon>Eukaryota</taxon>
        <taxon>Metazoa</taxon>
        <taxon>Cnidaria</taxon>
        <taxon>Myxozoa</taxon>
        <taxon>Myxosporea</taxon>
        <taxon>Bivalvulida</taxon>
        <taxon>Platysporina</taxon>
        <taxon>Myxobolidae</taxon>
        <taxon>Thelohanellus</taxon>
    </lineage>
</organism>
<reference evidence="1 2" key="1">
    <citation type="journal article" date="2014" name="Genome Biol. Evol.">
        <title>The genome of the myxosporean Thelohanellus kitauei shows adaptations to nutrient acquisition within its fish host.</title>
        <authorList>
            <person name="Yang Y."/>
            <person name="Xiong J."/>
            <person name="Zhou Z."/>
            <person name="Huo F."/>
            <person name="Miao W."/>
            <person name="Ran C."/>
            <person name="Liu Y."/>
            <person name="Zhang J."/>
            <person name="Feng J."/>
            <person name="Wang M."/>
            <person name="Wang M."/>
            <person name="Wang L."/>
            <person name="Yao B."/>
        </authorList>
    </citation>
    <scope>NUCLEOTIDE SEQUENCE [LARGE SCALE GENOMIC DNA]</scope>
    <source>
        <strain evidence="1">Wuqing</strain>
    </source>
</reference>
<dbReference type="AlphaFoldDB" id="A0A0C2LZW3"/>
<evidence type="ECO:0000313" key="1">
    <source>
        <dbReference type="EMBL" id="KII60315.1"/>
    </source>
</evidence>
<protein>
    <submittedName>
        <fullName evidence="1">Uncharacterized protein</fullName>
    </submittedName>
</protein>
<comment type="caution">
    <text evidence="1">The sequence shown here is derived from an EMBL/GenBank/DDBJ whole genome shotgun (WGS) entry which is preliminary data.</text>
</comment>